<keyword evidence="3" id="KW-1185">Reference proteome</keyword>
<dbReference type="EMBL" id="WKJM01000015">
    <property type="protein sequence ID" value="MRX09798.1"/>
    <property type="molecule type" value="Genomic_DNA"/>
</dbReference>
<comment type="caution">
    <text evidence="2">The sequence shown here is derived from an EMBL/GenBank/DDBJ whole genome shotgun (WGS) entry which is preliminary data.</text>
</comment>
<name>A0A6L5QJV9_9BURK</name>
<proteinExistence type="predicted"/>
<keyword evidence="1" id="KW-0812">Transmembrane</keyword>
<dbReference type="RefSeq" id="WP_154365836.1">
    <property type="nucleotide sequence ID" value="NZ_WKJM01000015.1"/>
</dbReference>
<protein>
    <submittedName>
        <fullName evidence="2">Uncharacterized protein</fullName>
    </submittedName>
</protein>
<dbReference type="Proteomes" id="UP000481037">
    <property type="component" value="Unassembled WGS sequence"/>
</dbReference>
<keyword evidence="1" id="KW-0472">Membrane</keyword>
<reference evidence="2 3" key="1">
    <citation type="submission" date="2019-11" db="EMBL/GenBank/DDBJ databases">
        <title>Novel species isolated from a subtropical stream in China.</title>
        <authorList>
            <person name="Lu H."/>
        </authorList>
    </citation>
    <scope>NUCLEOTIDE SEQUENCE [LARGE SCALE GENOMIC DNA]</scope>
    <source>
        <strain evidence="2 3">FT25W</strain>
    </source>
</reference>
<keyword evidence="1" id="KW-1133">Transmembrane helix</keyword>
<evidence type="ECO:0000256" key="1">
    <source>
        <dbReference type="SAM" id="Phobius"/>
    </source>
</evidence>
<feature type="transmembrane region" description="Helical" evidence="1">
    <location>
        <begin position="42"/>
        <end position="61"/>
    </location>
</feature>
<sequence length="96" mass="10569">MRLLLIAFATLVFLGVLWGPAFALALRYWRRGDARAFGSLRYLYPAQLLATVALAFGADAFGYRQPAAILAGITLCVGVCGAFLLFLARCVRRWRA</sequence>
<gene>
    <name evidence="2" type="ORF">GJ697_18330</name>
</gene>
<evidence type="ECO:0000313" key="3">
    <source>
        <dbReference type="Proteomes" id="UP000481037"/>
    </source>
</evidence>
<accession>A0A6L5QJV9</accession>
<feature type="transmembrane region" description="Helical" evidence="1">
    <location>
        <begin position="68"/>
        <end position="88"/>
    </location>
</feature>
<evidence type="ECO:0000313" key="2">
    <source>
        <dbReference type="EMBL" id="MRX09798.1"/>
    </source>
</evidence>
<dbReference type="AlphaFoldDB" id="A0A6L5QJV9"/>
<organism evidence="2 3">
    <name type="scientific">Duganella alba</name>
    <dbReference type="NCBI Taxonomy" id="2666081"/>
    <lineage>
        <taxon>Bacteria</taxon>
        <taxon>Pseudomonadati</taxon>
        <taxon>Pseudomonadota</taxon>
        <taxon>Betaproteobacteria</taxon>
        <taxon>Burkholderiales</taxon>
        <taxon>Oxalobacteraceae</taxon>
        <taxon>Telluria group</taxon>
        <taxon>Duganella</taxon>
    </lineage>
</organism>